<dbReference type="InterPro" id="IPR032807">
    <property type="entry name" value="GNVR"/>
</dbReference>
<dbReference type="EMBL" id="CP072168">
    <property type="protein sequence ID" value="QYA09689.1"/>
    <property type="molecule type" value="Genomic_DNA"/>
</dbReference>
<evidence type="ECO:0008006" key="14">
    <source>
        <dbReference type="Google" id="ProtNLM"/>
    </source>
</evidence>
<dbReference type="EMBL" id="CP039692">
    <property type="protein sequence ID" value="QCI99872.1"/>
    <property type="molecule type" value="Genomic_DNA"/>
</dbReference>
<evidence type="ECO:0000313" key="10">
    <source>
        <dbReference type="EMBL" id="QCI99872.1"/>
    </source>
</evidence>
<evidence type="ECO:0000313" key="12">
    <source>
        <dbReference type="Proteomes" id="UP000298545"/>
    </source>
</evidence>
<dbReference type="InterPro" id="IPR050445">
    <property type="entry name" value="Bact_polysacc_biosynth/exp"/>
</dbReference>
<dbReference type="PANTHER" id="PTHR32309:SF13">
    <property type="entry name" value="FERRIC ENTEROBACTIN TRANSPORT PROTEIN FEPE"/>
    <property type="match status" value="1"/>
</dbReference>
<dbReference type="GO" id="GO:0004713">
    <property type="term" value="F:protein tyrosine kinase activity"/>
    <property type="evidence" value="ECO:0007669"/>
    <property type="project" value="TreeGrafter"/>
</dbReference>
<dbReference type="AlphaFoldDB" id="A0A4D7E0M9"/>
<dbReference type="Proteomes" id="UP000298545">
    <property type="component" value="Chromosome linear"/>
</dbReference>
<evidence type="ECO:0000259" key="9">
    <source>
        <dbReference type="Pfam" id="PF13807"/>
    </source>
</evidence>
<dbReference type="RefSeq" id="WP_084631467.1">
    <property type="nucleotide sequence ID" value="NZ_CP039692.1"/>
</dbReference>
<keyword evidence="4 7" id="KW-1133">Transmembrane helix</keyword>
<keyword evidence="2" id="KW-1003">Cell membrane</keyword>
<reference evidence="11 13" key="2">
    <citation type="submission" date="2021-03" db="EMBL/GenBank/DDBJ databases">
        <title>Rapid diversification of plasmids in a genus of pathogenic and nitrogen fixing bacteria.</title>
        <authorList>
            <person name="Weisberg A.J."/>
            <person name="Miller M."/>
            <person name="Ream W."/>
            <person name="Grunwald N.J."/>
            <person name="Chang J.H."/>
        </authorList>
    </citation>
    <scope>NUCLEOTIDE SEQUENCE [LARGE SCALE GENOMIC DNA]</scope>
    <source>
        <strain evidence="11 13">AF3.44</strain>
    </source>
</reference>
<comment type="subcellular location">
    <subcellularLocation>
        <location evidence="1">Cell membrane</location>
        <topology evidence="1">Multi-pass membrane protein</topology>
    </subcellularLocation>
</comment>
<feature type="domain" description="Polysaccharide chain length determinant N-terminal" evidence="8">
    <location>
        <begin position="22"/>
        <end position="108"/>
    </location>
</feature>
<evidence type="ECO:0000256" key="6">
    <source>
        <dbReference type="SAM" id="Coils"/>
    </source>
</evidence>
<dbReference type="KEGG" id="alf:CFBP5473_18090"/>
<dbReference type="InterPro" id="IPR027417">
    <property type="entry name" value="P-loop_NTPase"/>
</dbReference>
<evidence type="ECO:0000256" key="1">
    <source>
        <dbReference type="ARBA" id="ARBA00004651"/>
    </source>
</evidence>
<evidence type="ECO:0000256" key="4">
    <source>
        <dbReference type="ARBA" id="ARBA00022989"/>
    </source>
</evidence>
<keyword evidence="3 7" id="KW-0812">Transmembrane</keyword>
<evidence type="ECO:0000256" key="3">
    <source>
        <dbReference type="ARBA" id="ARBA00022692"/>
    </source>
</evidence>
<evidence type="ECO:0000256" key="5">
    <source>
        <dbReference type="ARBA" id="ARBA00023136"/>
    </source>
</evidence>
<dbReference type="Proteomes" id="UP000826513">
    <property type="component" value="Chromosome 2"/>
</dbReference>
<dbReference type="SUPFAM" id="SSF52540">
    <property type="entry name" value="P-loop containing nucleoside triphosphate hydrolases"/>
    <property type="match status" value="1"/>
</dbReference>
<feature type="transmembrane region" description="Helical" evidence="7">
    <location>
        <begin position="424"/>
        <end position="443"/>
    </location>
</feature>
<feature type="coiled-coil region" evidence="6">
    <location>
        <begin position="332"/>
        <end position="373"/>
    </location>
</feature>
<feature type="domain" description="Tyrosine-protein kinase G-rich" evidence="9">
    <location>
        <begin position="372"/>
        <end position="444"/>
    </location>
</feature>
<dbReference type="PANTHER" id="PTHR32309">
    <property type="entry name" value="TYROSINE-PROTEIN KINASE"/>
    <property type="match status" value="1"/>
</dbReference>
<protein>
    <recommendedName>
        <fullName evidence="14">Polysaccharide biosynthesis tyrosine autokinase</fullName>
    </recommendedName>
</protein>
<keyword evidence="6" id="KW-0175">Coiled coil</keyword>
<accession>A0A4D7E0M9</accession>
<name>A0A4D7E0M9_9HYPH</name>
<evidence type="ECO:0000313" key="13">
    <source>
        <dbReference type="Proteomes" id="UP000826513"/>
    </source>
</evidence>
<evidence type="ECO:0000313" key="11">
    <source>
        <dbReference type="EMBL" id="QYA09689.1"/>
    </source>
</evidence>
<dbReference type="STRING" id="1367849.GCA_000518585_01207"/>
<dbReference type="GO" id="GO:0005886">
    <property type="term" value="C:plasma membrane"/>
    <property type="evidence" value="ECO:0007669"/>
    <property type="project" value="UniProtKB-SubCell"/>
</dbReference>
<reference evidence="10 12" key="1">
    <citation type="submission" date="2019-04" db="EMBL/GenBank/DDBJ databases">
        <title>Complete genome sequence of Agrobacterium larrymoorei CFBP5473.</title>
        <authorList>
            <person name="Haryono M."/>
            <person name="Chou L."/>
            <person name="Lin Y.-C."/>
            <person name="Lai E.-M."/>
            <person name="Kuo C.-H."/>
        </authorList>
    </citation>
    <scope>NUCLEOTIDE SEQUENCE [LARGE SCALE GENOMIC DNA]</scope>
    <source>
        <strain evidence="10 12">CFBP5473</strain>
    </source>
</reference>
<evidence type="ECO:0000259" key="8">
    <source>
        <dbReference type="Pfam" id="PF02706"/>
    </source>
</evidence>
<sequence>MAMNQGVVAEAPYREPVHGPENLFRLLGLLWRNLLKIIAAGVLLALIAFGVSLLMPNYYTSTAQVLLDPEGSRVLESDLPGQPRAVDAHVLNQQYIMTSNDVLARVVESEKLYDDPAFGAADPGYPDRASRIQLAVFNLNKVTSVAVVGKSFVINITVRSKDPERAAQLANVIANTYIQVRSEMNADVLRRTGGGLSAQLDQLRKAVEDGDRAVQAYRAEHNLADIAGRPDSEQQIADANAEITRLSGTIAENEALVAELTRARTDRQYLRSIPDTSLTPAIISLRARYQQSQEEQSVLATSLGAQHPSLQAARARTQSLANILDEQLRNFATATSRNLDRLKNQLKLLTDNADALKRNLNGEESTMVQLRELQRKLDSDRAVYESFLLRTRQLSEQQGTSSENPRIISAAEAPLRKAGPPRGLITIGAGLFGMILAAGIIILRDQFGTPTGANVVPVAPVRDDIPPATPVDVAAAAPIAPVAAQVALARNSSSLMVRNEDSDALLAPAGDDYAGLARLLSASLPLAQNHSVLVVAAGPKNRAPYAAFNLAHAAARLGRRVLLADGAVADPVLTQLLLPVEKRGADGQGHVADFESTQLLKFLPAGHNDLLELLESGKAEPYDLVIIDGAVAGKNPVSSSLRKMIDDVVLVQHEEDSGSIVLALIALEESGLEQTRVVRQSRAGLQY</sequence>
<dbReference type="Pfam" id="PF02706">
    <property type="entry name" value="Wzz"/>
    <property type="match status" value="1"/>
</dbReference>
<evidence type="ECO:0000256" key="2">
    <source>
        <dbReference type="ARBA" id="ARBA00022475"/>
    </source>
</evidence>
<evidence type="ECO:0000256" key="7">
    <source>
        <dbReference type="SAM" id="Phobius"/>
    </source>
</evidence>
<gene>
    <name evidence="10" type="ORF">CFBP5473_18090</name>
    <name evidence="11" type="ORF">J5285_20245</name>
</gene>
<dbReference type="OrthoDB" id="230260at2"/>
<dbReference type="Gene3D" id="3.40.50.300">
    <property type="entry name" value="P-loop containing nucleotide triphosphate hydrolases"/>
    <property type="match status" value="1"/>
</dbReference>
<feature type="transmembrane region" description="Helical" evidence="7">
    <location>
        <begin position="34"/>
        <end position="54"/>
    </location>
</feature>
<proteinExistence type="predicted"/>
<dbReference type="InterPro" id="IPR003856">
    <property type="entry name" value="LPS_length_determ_N"/>
</dbReference>
<keyword evidence="13" id="KW-1185">Reference proteome</keyword>
<organism evidence="10 12">
    <name type="scientific">Agrobacterium larrymoorei</name>
    <dbReference type="NCBI Taxonomy" id="160699"/>
    <lineage>
        <taxon>Bacteria</taxon>
        <taxon>Pseudomonadati</taxon>
        <taxon>Pseudomonadota</taxon>
        <taxon>Alphaproteobacteria</taxon>
        <taxon>Hyphomicrobiales</taxon>
        <taxon>Rhizobiaceae</taxon>
        <taxon>Rhizobium/Agrobacterium group</taxon>
        <taxon>Agrobacterium</taxon>
    </lineage>
</organism>
<keyword evidence="5 7" id="KW-0472">Membrane</keyword>
<dbReference type="Pfam" id="PF13807">
    <property type="entry name" value="GNVR"/>
    <property type="match status" value="1"/>
</dbReference>